<keyword evidence="1" id="KW-0862">Zinc</keyword>
<accession>A0AA36GA73</accession>
<evidence type="ECO:0000259" key="2">
    <source>
        <dbReference type="PROSITE" id="PS50157"/>
    </source>
</evidence>
<reference evidence="3" key="1">
    <citation type="submission" date="2023-06" db="EMBL/GenBank/DDBJ databases">
        <authorList>
            <person name="Delattre M."/>
        </authorList>
    </citation>
    <scope>NUCLEOTIDE SEQUENCE</scope>
    <source>
        <strain evidence="3">AF72</strain>
    </source>
</reference>
<dbReference type="GO" id="GO:0008270">
    <property type="term" value="F:zinc ion binding"/>
    <property type="evidence" value="ECO:0007669"/>
    <property type="project" value="UniProtKB-KW"/>
</dbReference>
<dbReference type="Proteomes" id="UP001177023">
    <property type="component" value="Unassembled WGS sequence"/>
</dbReference>
<dbReference type="InterPro" id="IPR013087">
    <property type="entry name" value="Znf_C2H2_type"/>
</dbReference>
<keyword evidence="1" id="KW-0479">Metal-binding</keyword>
<keyword evidence="4" id="KW-1185">Reference proteome</keyword>
<proteinExistence type="predicted"/>
<comment type="caution">
    <text evidence="3">The sequence shown here is derived from an EMBL/GenBank/DDBJ whole genome shotgun (WGS) entry which is preliminary data.</text>
</comment>
<name>A0AA36GA73_9BILA</name>
<organism evidence="3 4">
    <name type="scientific">Mesorhabditis spiculigera</name>
    <dbReference type="NCBI Taxonomy" id="96644"/>
    <lineage>
        <taxon>Eukaryota</taxon>
        <taxon>Metazoa</taxon>
        <taxon>Ecdysozoa</taxon>
        <taxon>Nematoda</taxon>
        <taxon>Chromadorea</taxon>
        <taxon>Rhabditida</taxon>
        <taxon>Rhabditina</taxon>
        <taxon>Rhabditomorpha</taxon>
        <taxon>Rhabditoidea</taxon>
        <taxon>Rhabditidae</taxon>
        <taxon>Mesorhabditinae</taxon>
        <taxon>Mesorhabditis</taxon>
    </lineage>
</organism>
<dbReference type="SMART" id="SM00355">
    <property type="entry name" value="ZnF_C2H2"/>
    <property type="match status" value="2"/>
</dbReference>
<dbReference type="PROSITE" id="PS50157">
    <property type="entry name" value="ZINC_FINGER_C2H2_2"/>
    <property type="match status" value="1"/>
</dbReference>
<evidence type="ECO:0000313" key="3">
    <source>
        <dbReference type="EMBL" id="CAJ0581236.1"/>
    </source>
</evidence>
<dbReference type="EMBL" id="CATQJA010002663">
    <property type="protein sequence ID" value="CAJ0581236.1"/>
    <property type="molecule type" value="Genomic_DNA"/>
</dbReference>
<feature type="domain" description="C2H2-type" evidence="2">
    <location>
        <begin position="211"/>
        <end position="233"/>
    </location>
</feature>
<keyword evidence="1" id="KW-0863">Zinc-finger</keyword>
<protein>
    <recommendedName>
        <fullName evidence="2">C2H2-type domain-containing protein</fullName>
    </recommendedName>
</protein>
<gene>
    <name evidence="3" type="ORF">MSPICULIGERA_LOCUS19402</name>
</gene>
<evidence type="ECO:0000313" key="4">
    <source>
        <dbReference type="Proteomes" id="UP001177023"/>
    </source>
</evidence>
<evidence type="ECO:0000256" key="1">
    <source>
        <dbReference type="PROSITE-ProRule" id="PRU00042"/>
    </source>
</evidence>
<sequence>MTTSFVLIKCTMAKLDNICARLKQRLSELDTEDDEPPSLDQIDVVSLQENQDEASNSPKQKATSSSWTDCEVAGCIFKGAAHYHCHIERCYFASNDQFVIRNHRKILHFTPADPRFSYVHVDSSCPVEDCLLSKRRNHLHCVGCPWTAQTSLDCSSHRCAAQARVEVVQIDRQLFPRPPLVIRSTPKTDKNMSHESLCARPFCKLKKKAHFHCSFCGQGFSSKERLFPHVAKHKTRLQRTYQKRALAMAPSRVEARKIEEPLKEQKAPPPPPPRIAPQIPIQEPEMHVKLDPNPLETPHPLLKCPPTPIDLPFLVRKPISFTLQGFE</sequence>
<dbReference type="PROSITE" id="PS00028">
    <property type="entry name" value="ZINC_FINGER_C2H2_1"/>
    <property type="match status" value="1"/>
</dbReference>
<feature type="non-terminal residue" evidence="3">
    <location>
        <position position="327"/>
    </location>
</feature>
<dbReference type="AlphaFoldDB" id="A0AA36GA73"/>